<keyword evidence="4" id="KW-0418">Kinase</keyword>
<sequence length="178" mass="20797">MSKISLTHKGNNIVLVGHMGSGKTSIGRNLSKKINYKFIDIDEEIEKEVKMTISDFFINNREKEFRSLEEKIATKILMNNKESIVALGGGSFENKRIRDIVLNENFSIWLKCDLKTLVYRCNNRNTRPLLKDKNIRSEISKLDKYRKKNYMKSNLIIDVSRKTRSSIIQEIIGYLKYE</sequence>
<evidence type="ECO:0000256" key="6">
    <source>
        <dbReference type="ARBA" id="ARBA00023141"/>
    </source>
</evidence>
<dbReference type="GO" id="GO:0008652">
    <property type="term" value="P:amino acid biosynthetic process"/>
    <property type="evidence" value="ECO:0007669"/>
    <property type="project" value="UniProtKB-KW"/>
</dbReference>
<reference evidence="7" key="1">
    <citation type="submission" date="2018-05" db="EMBL/GenBank/DDBJ databases">
        <authorList>
            <person name="Lanie J.A."/>
            <person name="Ng W.-L."/>
            <person name="Kazmierczak K.M."/>
            <person name="Andrzejewski T.M."/>
            <person name="Davidsen T.M."/>
            <person name="Wayne K.J."/>
            <person name="Tettelin H."/>
            <person name="Glass J.I."/>
            <person name="Rusch D."/>
            <person name="Podicherti R."/>
            <person name="Tsui H.-C.T."/>
            <person name="Winkler M.E."/>
        </authorList>
    </citation>
    <scope>NUCLEOTIDE SEQUENCE</scope>
</reference>
<evidence type="ECO:0000313" key="7">
    <source>
        <dbReference type="EMBL" id="SVB28804.1"/>
    </source>
</evidence>
<dbReference type="CDD" id="cd00464">
    <property type="entry name" value="SK"/>
    <property type="match status" value="1"/>
</dbReference>
<dbReference type="AlphaFoldDB" id="A0A382CSK6"/>
<evidence type="ECO:0000256" key="4">
    <source>
        <dbReference type="ARBA" id="ARBA00022777"/>
    </source>
</evidence>
<dbReference type="Gene3D" id="3.40.50.300">
    <property type="entry name" value="P-loop containing nucleotide triphosphate hydrolases"/>
    <property type="match status" value="1"/>
</dbReference>
<keyword evidence="5" id="KW-0067">ATP-binding</keyword>
<keyword evidence="6" id="KW-0057">Aromatic amino acid biosynthesis</keyword>
<evidence type="ECO:0000256" key="1">
    <source>
        <dbReference type="ARBA" id="ARBA00022605"/>
    </source>
</evidence>
<dbReference type="PANTHER" id="PTHR21087">
    <property type="entry name" value="SHIKIMATE KINASE"/>
    <property type="match status" value="1"/>
</dbReference>
<dbReference type="HAMAP" id="MF_00109">
    <property type="entry name" value="Shikimate_kinase"/>
    <property type="match status" value="1"/>
</dbReference>
<evidence type="ECO:0000256" key="5">
    <source>
        <dbReference type="ARBA" id="ARBA00022840"/>
    </source>
</evidence>
<protein>
    <recommendedName>
        <fullName evidence="8">Shikimate kinase</fullName>
    </recommendedName>
</protein>
<dbReference type="InterPro" id="IPR027417">
    <property type="entry name" value="P-loop_NTPase"/>
</dbReference>
<keyword evidence="1" id="KW-0028">Amino-acid biosynthesis</keyword>
<evidence type="ECO:0008006" key="8">
    <source>
        <dbReference type="Google" id="ProtNLM"/>
    </source>
</evidence>
<dbReference type="Pfam" id="PF01202">
    <property type="entry name" value="SKI"/>
    <property type="match status" value="1"/>
</dbReference>
<dbReference type="InterPro" id="IPR031322">
    <property type="entry name" value="Shikimate/glucono_kinase"/>
</dbReference>
<dbReference type="PRINTS" id="PR01100">
    <property type="entry name" value="SHIKIMTKNASE"/>
</dbReference>
<dbReference type="GO" id="GO:0005829">
    <property type="term" value="C:cytosol"/>
    <property type="evidence" value="ECO:0007669"/>
    <property type="project" value="TreeGrafter"/>
</dbReference>
<keyword evidence="2" id="KW-0808">Transferase</keyword>
<dbReference type="EMBL" id="UINC01035806">
    <property type="protein sequence ID" value="SVB28804.1"/>
    <property type="molecule type" value="Genomic_DNA"/>
</dbReference>
<proteinExistence type="inferred from homology"/>
<dbReference type="InterPro" id="IPR000623">
    <property type="entry name" value="Shikimate_kinase/TSH1"/>
</dbReference>
<dbReference type="PANTHER" id="PTHR21087:SF16">
    <property type="entry name" value="SHIKIMATE KINASE 1, CHLOROPLASTIC"/>
    <property type="match status" value="1"/>
</dbReference>
<evidence type="ECO:0000256" key="3">
    <source>
        <dbReference type="ARBA" id="ARBA00022741"/>
    </source>
</evidence>
<accession>A0A382CSK6</accession>
<dbReference type="GO" id="GO:0009073">
    <property type="term" value="P:aromatic amino acid family biosynthetic process"/>
    <property type="evidence" value="ECO:0007669"/>
    <property type="project" value="UniProtKB-KW"/>
</dbReference>
<evidence type="ECO:0000256" key="2">
    <source>
        <dbReference type="ARBA" id="ARBA00022679"/>
    </source>
</evidence>
<gene>
    <name evidence="7" type="ORF">METZ01_LOCUS181658</name>
</gene>
<dbReference type="GO" id="GO:0004765">
    <property type="term" value="F:shikimate kinase activity"/>
    <property type="evidence" value="ECO:0007669"/>
    <property type="project" value="TreeGrafter"/>
</dbReference>
<organism evidence="7">
    <name type="scientific">marine metagenome</name>
    <dbReference type="NCBI Taxonomy" id="408172"/>
    <lineage>
        <taxon>unclassified sequences</taxon>
        <taxon>metagenomes</taxon>
        <taxon>ecological metagenomes</taxon>
    </lineage>
</organism>
<dbReference type="SUPFAM" id="SSF52540">
    <property type="entry name" value="P-loop containing nucleoside triphosphate hydrolases"/>
    <property type="match status" value="1"/>
</dbReference>
<name>A0A382CSK6_9ZZZZ</name>
<keyword evidence="3" id="KW-0547">Nucleotide-binding</keyword>
<dbReference type="GO" id="GO:0005524">
    <property type="term" value="F:ATP binding"/>
    <property type="evidence" value="ECO:0007669"/>
    <property type="project" value="UniProtKB-KW"/>
</dbReference>